<dbReference type="RefSeq" id="WP_135267782.1">
    <property type="nucleotide sequence ID" value="NZ_CP038436.1"/>
</dbReference>
<gene>
    <name evidence="4" type="ORF">EXE58_10195</name>
</gene>
<sequence length="269" mass="29208">MEIQSLGFRTDLALLQKAGSQVEDRGTHLVIRTPDNPTYFWGNFLLLAQPPAPGGEREVVGAFRTEFPVAAHVSIGIDVTEDPGDMQAWREAGLTVDVATVLSASAVVQPLAPIGDVEVRPLESDDDWEQRARLGQVLYPSTSEESYLAFARGKNAQERALAGANGEGGARYGAFVDGTLVSTAGIFVTEPGVARFQTVETHPDHRRQGIGAAVVHAAGRHALERLGAERLVIVADTDADAIRIYRRLGFEDVQRQVMLELRDPEWAEV</sequence>
<dbReference type="SUPFAM" id="SSF55729">
    <property type="entry name" value="Acyl-CoA N-acyltransferases (Nat)"/>
    <property type="match status" value="1"/>
</dbReference>
<dbReference type="InterPro" id="IPR000182">
    <property type="entry name" value="GNAT_dom"/>
</dbReference>
<dbReference type="InterPro" id="IPR050832">
    <property type="entry name" value="Bact_Acetyltransf"/>
</dbReference>
<evidence type="ECO:0000313" key="4">
    <source>
        <dbReference type="EMBL" id="QBX55791.1"/>
    </source>
</evidence>
<dbReference type="KEGG" id="nsn:EXE58_10195"/>
<protein>
    <submittedName>
        <fullName evidence="4">N-acetyltransferase</fullName>
    </submittedName>
</protein>
<keyword evidence="5" id="KW-1185">Reference proteome</keyword>
<organism evidence="4 5">
    <name type="scientific">Nocardioides seonyuensis</name>
    <dbReference type="NCBI Taxonomy" id="2518371"/>
    <lineage>
        <taxon>Bacteria</taxon>
        <taxon>Bacillati</taxon>
        <taxon>Actinomycetota</taxon>
        <taxon>Actinomycetes</taxon>
        <taxon>Propionibacteriales</taxon>
        <taxon>Nocardioidaceae</taxon>
        <taxon>Nocardioides</taxon>
    </lineage>
</organism>
<dbReference type="InterPro" id="IPR016181">
    <property type="entry name" value="Acyl_CoA_acyltransferase"/>
</dbReference>
<proteinExistence type="predicted"/>
<dbReference type="OrthoDB" id="9797456at2"/>
<dbReference type="PROSITE" id="PS51186">
    <property type="entry name" value="GNAT"/>
    <property type="match status" value="1"/>
</dbReference>
<dbReference type="PANTHER" id="PTHR43877">
    <property type="entry name" value="AMINOALKYLPHOSPHONATE N-ACETYLTRANSFERASE-RELATED-RELATED"/>
    <property type="match status" value="1"/>
</dbReference>
<dbReference type="Gene3D" id="3.40.630.30">
    <property type="match status" value="1"/>
</dbReference>
<keyword evidence="2" id="KW-0012">Acyltransferase</keyword>
<feature type="domain" description="N-acetyltransferase" evidence="3">
    <location>
        <begin position="117"/>
        <end position="269"/>
    </location>
</feature>
<keyword evidence="1 4" id="KW-0808">Transferase</keyword>
<dbReference type="Pfam" id="PF00583">
    <property type="entry name" value="Acetyltransf_1"/>
    <property type="match status" value="1"/>
</dbReference>
<dbReference type="GO" id="GO:0016747">
    <property type="term" value="F:acyltransferase activity, transferring groups other than amino-acyl groups"/>
    <property type="evidence" value="ECO:0007669"/>
    <property type="project" value="InterPro"/>
</dbReference>
<evidence type="ECO:0000256" key="1">
    <source>
        <dbReference type="ARBA" id="ARBA00022679"/>
    </source>
</evidence>
<dbReference type="Proteomes" id="UP000294853">
    <property type="component" value="Chromosome"/>
</dbReference>
<dbReference type="AlphaFoldDB" id="A0A4P7IIT3"/>
<evidence type="ECO:0000256" key="2">
    <source>
        <dbReference type="ARBA" id="ARBA00023315"/>
    </source>
</evidence>
<accession>A0A4P7IIT3</accession>
<evidence type="ECO:0000259" key="3">
    <source>
        <dbReference type="PROSITE" id="PS51186"/>
    </source>
</evidence>
<evidence type="ECO:0000313" key="5">
    <source>
        <dbReference type="Proteomes" id="UP000294853"/>
    </source>
</evidence>
<dbReference type="EMBL" id="CP038436">
    <property type="protein sequence ID" value="QBX55791.1"/>
    <property type="molecule type" value="Genomic_DNA"/>
</dbReference>
<name>A0A4P7IIT3_9ACTN</name>
<reference evidence="4 5" key="1">
    <citation type="submission" date="2019-03" db="EMBL/GenBank/DDBJ databases">
        <title>Three New Species of Nocardioides, Nocardioides euryhalodurans sp. nov., Nocardioides seonyuensis sp. nov. and Nocardioides eburneoflavus sp. nov. Iolated from Soil.</title>
        <authorList>
            <person name="Roh S.G."/>
            <person name="Lee C."/>
            <person name="Kim M.-K."/>
            <person name="Kim S.B."/>
        </authorList>
    </citation>
    <scope>NUCLEOTIDE SEQUENCE [LARGE SCALE GENOMIC DNA]</scope>
    <source>
        <strain evidence="4 5">MMS17-SY207-3</strain>
    </source>
</reference>
<dbReference type="CDD" id="cd04301">
    <property type="entry name" value="NAT_SF"/>
    <property type="match status" value="1"/>
</dbReference>